<dbReference type="Pfam" id="PF01695">
    <property type="entry name" value="IstB_IS21"/>
    <property type="match status" value="1"/>
</dbReference>
<reference evidence="2 3" key="1">
    <citation type="submission" date="2016-11" db="EMBL/GenBank/DDBJ databases">
        <authorList>
            <person name="Jaros S."/>
            <person name="Januszkiewicz K."/>
            <person name="Wedrychowicz H."/>
        </authorList>
    </citation>
    <scope>NUCLEOTIDE SEQUENCE [LARGE SCALE GENOMIC DNA]</scope>
    <source>
        <strain evidence="2 3">DSM 21637</strain>
    </source>
</reference>
<evidence type="ECO:0000313" key="3">
    <source>
        <dbReference type="Proteomes" id="UP000182350"/>
    </source>
</evidence>
<dbReference type="Proteomes" id="UP000182350">
    <property type="component" value="Unassembled WGS sequence"/>
</dbReference>
<evidence type="ECO:0000259" key="1">
    <source>
        <dbReference type="Pfam" id="PF01695"/>
    </source>
</evidence>
<dbReference type="RefSeq" id="WP_177247096.1">
    <property type="nucleotide sequence ID" value="NZ_FPJW01000011.1"/>
</dbReference>
<dbReference type="GO" id="GO:0005524">
    <property type="term" value="F:ATP binding"/>
    <property type="evidence" value="ECO:0007669"/>
    <property type="project" value="InterPro"/>
</dbReference>
<sequence length="69" mass="7841">LEIMEDRQGRRSTIATSQLPLEEWHGVIGDATLADAILDRLVHNAYKINLRGESMRKKRKALTENPPSE</sequence>
<dbReference type="STRING" id="1122209.SAMN02745752_02719"/>
<feature type="non-terminal residue" evidence="2">
    <location>
        <position position="1"/>
    </location>
</feature>
<dbReference type="AlphaFoldDB" id="A0A1K1ZJ74"/>
<organism evidence="2 3">
    <name type="scientific">Marinospirillum alkaliphilum DSM 21637</name>
    <dbReference type="NCBI Taxonomy" id="1122209"/>
    <lineage>
        <taxon>Bacteria</taxon>
        <taxon>Pseudomonadati</taxon>
        <taxon>Pseudomonadota</taxon>
        <taxon>Gammaproteobacteria</taxon>
        <taxon>Oceanospirillales</taxon>
        <taxon>Oceanospirillaceae</taxon>
        <taxon>Marinospirillum</taxon>
    </lineage>
</organism>
<dbReference type="Gene3D" id="3.40.50.300">
    <property type="entry name" value="P-loop containing nucleotide triphosphate hydrolases"/>
    <property type="match status" value="1"/>
</dbReference>
<protein>
    <submittedName>
        <fullName evidence="2">IstB-like ATP binding protein</fullName>
    </submittedName>
</protein>
<dbReference type="EMBL" id="FPJW01000011">
    <property type="protein sequence ID" value="SFX73771.1"/>
    <property type="molecule type" value="Genomic_DNA"/>
</dbReference>
<dbReference type="InterPro" id="IPR027417">
    <property type="entry name" value="P-loop_NTPase"/>
</dbReference>
<dbReference type="InterPro" id="IPR002611">
    <property type="entry name" value="IstB_ATP-bd"/>
</dbReference>
<feature type="domain" description="IstB-like ATP-binding" evidence="1">
    <location>
        <begin position="1"/>
        <end position="61"/>
    </location>
</feature>
<keyword evidence="3" id="KW-1185">Reference proteome</keyword>
<evidence type="ECO:0000313" key="2">
    <source>
        <dbReference type="EMBL" id="SFX73771.1"/>
    </source>
</evidence>
<accession>A0A1K1ZJ74</accession>
<proteinExistence type="predicted"/>
<gene>
    <name evidence="2" type="ORF">SAMN02745752_02719</name>
</gene>
<name>A0A1K1ZJ74_9GAMM</name>